<organism evidence="1 2">
    <name type="scientific">Candidatus Onthousia faecipullorum</name>
    <dbReference type="NCBI Taxonomy" id="2840887"/>
    <lineage>
        <taxon>Bacteria</taxon>
        <taxon>Bacillati</taxon>
        <taxon>Bacillota</taxon>
        <taxon>Bacilli</taxon>
        <taxon>Candidatus Onthousia</taxon>
    </lineage>
</organism>
<protein>
    <submittedName>
        <fullName evidence="1">Uncharacterized protein</fullName>
    </submittedName>
</protein>
<proteinExistence type="predicted"/>
<evidence type="ECO:0000313" key="2">
    <source>
        <dbReference type="Proteomes" id="UP000886833"/>
    </source>
</evidence>
<comment type="caution">
    <text evidence="1">The sequence shown here is derived from an EMBL/GenBank/DDBJ whole genome shotgun (WGS) entry which is preliminary data.</text>
</comment>
<reference evidence="1" key="2">
    <citation type="journal article" date="2021" name="PeerJ">
        <title>Extensive microbial diversity within the chicken gut microbiome revealed by metagenomics and culture.</title>
        <authorList>
            <person name="Gilroy R."/>
            <person name="Ravi A."/>
            <person name="Getino M."/>
            <person name="Pursley I."/>
            <person name="Horton D.L."/>
            <person name="Alikhan N.F."/>
            <person name="Baker D."/>
            <person name="Gharbi K."/>
            <person name="Hall N."/>
            <person name="Watson M."/>
            <person name="Adriaenssens E.M."/>
            <person name="Foster-Nyarko E."/>
            <person name="Jarju S."/>
            <person name="Secka A."/>
            <person name="Antonio M."/>
            <person name="Oren A."/>
            <person name="Chaudhuri R.R."/>
            <person name="La Ragione R."/>
            <person name="Hildebrand F."/>
            <person name="Pallen M.J."/>
        </authorList>
    </citation>
    <scope>NUCLEOTIDE SEQUENCE</scope>
    <source>
        <strain evidence="1">CHK195-26880</strain>
    </source>
</reference>
<dbReference type="AlphaFoldDB" id="A0A9D1G971"/>
<evidence type="ECO:0000313" key="1">
    <source>
        <dbReference type="EMBL" id="HIT36890.1"/>
    </source>
</evidence>
<sequence>MTIKGFENEDIKVSEFGEWVGNDYIDYKSDYKEHQKIINDLLKQRQELIEYLKEQLNECKLSGNDEDYVRADVYEEILSKIEKSDK</sequence>
<dbReference type="EMBL" id="DVKQ01000002">
    <property type="protein sequence ID" value="HIT36890.1"/>
    <property type="molecule type" value="Genomic_DNA"/>
</dbReference>
<dbReference type="Proteomes" id="UP000886833">
    <property type="component" value="Unassembled WGS sequence"/>
</dbReference>
<name>A0A9D1G971_9FIRM</name>
<reference evidence="1" key="1">
    <citation type="submission" date="2020-10" db="EMBL/GenBank/DDBJ databases">
        <authorList>
            <person name="Gilroy R."/>
        </authorList>
    </citation>
    <scope>NUCLEOTIDE SEQUENCE</scope>
    <source>
        <strain evidence="1">CHK195-26880</strain>
    </source>
</reference>
<gene>
    <name evidence="1" type="ORF">IAB59_00195</name>
</gene>
<accession>A0A9D1G971</accession>